<dbReference type="Gene3D" id="3.30.70.260">
    <property type="match status" value="1"/>
</dbReference>
<evidence type="ECO:0000313" key="3">
    <source>
        <dbReference type="EMBL" id="OEH84420.1"/>
    </source>
</evidence>
<dbReference type="Pfam" id="PF13291">
    <property type="entry name" value="ACT_4"/>
    <property type="match status" value="1"/>
</dbReference>
<feature type="domain" description="ACT" evidence="2">
    <location>
        <begin position="71"/>
        <end position="146"/>
    </location>
</feature>
<dbReference type="InterPro" id="IPR045865">
    <property type="entry name" value="ACT-like_dom_sf"/>
</dbReference>
<dbReference type="Proteomes" id="UP000095255">
    <property type="component" value="Unassembled WGS sequence"/>
</dbReference>
<dbReference type="HAMAP" id="MF_00707">
    <property type="entry name" value="UPF0735"/>
    <property type="match status" value="1"/>
</dbReference>
<dbReference type="PIRSF" id="PIRSF025624">
    <property type="entry name" value="ACT_PheB"/>
    <property type="match status" value="1"/>
</dbReference>
<dbReference type="PROSITE" id="PS51671">
    <property type="entry name" value="ACT"/>
    <property type="match status" value="1"/>
</dbReference>
<dbReference type="OrthoDB" id="9788773at2"/>
<dbReference type="EMBL" id="MJAT01000038">
    <property type="protein sequence ID" value="OEH84420.1"/>
    <property type="molecule type" value="Genomic_DNA"/>
</dbReference>
<gene>
    <name evidence="3" type="ORF">BHU72_09375</name>
</gene>
<proteinExistence type="inferred from homology"/>
<protein>
    <recommendedName>
        <fullName evidence="1">UPF0735 ACT domain-containing protein BHU72_09375</fullName>
    </recommendedName>
</protein>
<evidence type="ECO:0000256" key="1">
    <source>
        <dbReference type="HAMAP-Rule" id="MF_00707"/>
    </source>
</evidence>
<dbReference type="InterPro" id="IPR008310">
    <property type="entry name" value="UPF0735_ACT_dom-cont"/>
</dbReference>
<keyword evidence="4" id="KW-1185">Reference proteome</keyword>
<reference evidence="3 4" key="1">
    <citation type="submission" date="2016-09" db="EMBL/GenBank/DDBJ databases">
        <title>Desulfuribacillus arsenicus sp. nov., an obligately anaerobic, dissimilatory arsenic- and antimonate-reducing bacterium isolated from anoxic sediments.</title>
        <authorList>
            <person name="Abin C.A."/>
            <person name="Hollibaugh J.T."/>
        </authorList>
    </citation>
    <scope>NUCLEOTIDE SEQUENCE [LARGE SCALE GENOMIC DNA]</scope>
    <source>
        <strain evidence="3 4">MLFW-2</strain>
    </source>
</reference>
<organism evidence="3 4">
    <name type="scientific">Desulfuribacillus stibiiarsenatis</name>
    <dbReference type="NCBI Taxonomy" id="1390249"/>
    <lineage>
        <taxon>Bacteria</taxon>
        <taxon>Bacillati</taxon>
        <taxon>Bacillota</taxon>
        <taxon>Desulfuribacillia</taxon>
        <taxon>Desulfuribacillales</taxon>
        <taxon>Desulfuribacillaceae</taxon>
        <taxon>Desulfuribacillus</taxon>
    </lineage>
</organism>
<dbReference type="NCBIfam" id="NF003361">
    <property type="entry name" value="PRK04435.1"/>
    <property type="match status" value="1"/>
</dbReference>
<comment type="caution">
    <text evidence="3">The sequence shown here is derived from an EMBL/GenBank/DDBJ whole genome shotgun (WGS) entry which is preliminary data.</text>
</comment>
<dbReference type="SUPFAM" id="SSF55021">
    <property type="entry name" value="ACT-like"/>
    <property type="match status" value="1"/>
</dbReference>
<name>A0A1E5L2R0_9FIRM</name>
<evidence type="ECO:0000259" key="2">
    <source>
        <dbReference type="PROSITE" id="PS51671"/>
    </source>
</evidence>
<comment type="similarity">
    <text evidence="1">Belongs to the UPF0735 family.</text>
</comment>
<sequence length="147" mass="16219">MSKQTTYYLVQEDILPDVVIKTALAKELLNRGEVATVKEAVERVGISRSVFYKYKDGIIPFHEASRERIVTIALDLKHESGILSKVLSAVANHQGNILTINQTLPLQGMAIVTLTIETKSMDVDLPLLLENLVSLQGVKKAHLVGQN</sequence>
<accession>A0A1E5L2R0</accession>
<dbReference type="RefSeq" id="WP_069703133.1">
    <property type="nucleotide sequence ID" value="NZ_MJAT01000038.1"/>
</dbReference>
<dbReference type="InterPro" id="IPR002912">
    <property type="entry name" value="ACT_dom"/>
</dbReference>
<evidence type="ECO:0000313" key="4">
    <source>
        <dbReference type="Proteomes" id="UP000095255"/>
    </source>
</evidence>
<dbReference type="AlphaFoldDB" id="A0A1E5L2R0"/>
<dbReference type="STRING" id="1390249.BHU72_09375"/>